<sequence>MSKFLNVLTASAVAVSVLATPAMAENLGLGRAATPDEIAAWDIDIRPDGQGLPEGSGSVMDGEVLYTEKCSVCHGVFGEAVGRWPVLAGGDGSLSDDRPVKTVGSYWPYLSTVWDYVHRAMPFGDAQSLSNDEVYAITAYLMYLNYLVEDDFVLSKENFLEVRLPNEDNFFMDDRADGELVAFAKPEICMSDCKDSVEITARAAIIDVTPEDADARKARAARLGMDVSESEGAASAGEDDATQEAAASAPAESGEPALDMALVAEGERVFKKCAACHQVGEGAKDRVGPVLNGVIGAPFGHVDGFRYSKGLLEMADEGMVWTEDNMAEFLRKPRDYIKRTKMSFAGLRKDEEIAAVIEYLKSFSE</sequence>
<protein>
    <submittedName>
        <fullName evidence="10">C-type cytochrome</fullName>
    </submittedName>
</protein>
<dbReference type="RefSeq" id="WP_111363642.1">
    <property type="nucleotide sequence ID" value="NZ_VINQ01000002.1"/>
</dbReference>
<keyword evidence="3 6" id="KW-0479">Metal-binding</keyword>
<dbReference type="GO" id="GO:0020037">
    <property type="term" value="F:heme binding"/>
    <property type="evidence" value="ECO:0007669"/>
    <property type="project" value="InterPro"/>
</dbReference>
<evidence type="ECO:0000256" key="6">
    <source>
        <dbReference type="PROSITE-ProRule" id="PRU00433"/>
    </source>
</evidence>
<dbReference type="InterPro" id="IPR036909">
    <property type="entry name" value="Cyt_c-like_dom_sf"/>
</dbReference>
<dbReference type="GO" id="GO:0046872">
    <property type="term" value="F:metal ion binding"/>
    <property type="evidence" value="ECO:0007669"/>
    <property type="project" value="UniProtKB-KW"/>
</dbReference>
<feature type="domain" description="Cytochrome c" evidence="9">
    <location>
        <begin position="57"/>
        <end position="145"/>
    </location>
</feature>
<evidence type="ECO:0000256" key="1">
    <source>
        <dbReference type="ARBA" id="ARBA00022448"/>
    </source>
</evidence>
<name>A0A5A9ZSP6_9RHOB</name>
<dbReference type="PROSITE" id="PS51007">
    <property type="entry name" value="CYTC"/>
    <property type="match status" value="2"/>
</dbReference>
<gene>
    <name evidence="10" type="ORF">FLO80_04060</name>
</gene>
<dbReference type="Pfam" id="PF00034">
    <property type="entry name" value="Cytochrom_C"/>
    <property type="match status" value="2"/>
</dbReference>
<dbReference type="GO" id="GO:0009055">
    <property type="term" value="F:electron transfer activity"/>
    <property type="evidence" value="ECO:0007669"/>
    <property type="project" value="InterPro"/>
</dbReference>
<evidence type="ECO:0000256" key="2">
    <source>
        <dbReference type="ARBA" id="ARBA00022617"/>
    </source>
</evidence>
<feature type="signal peptide" evidence="8">
    <location>
        <begin position="1"/>
        <end position="24"/>
    </location>
</feature>
<dbReference type="PRINTS" id="PR00604">
    <property type="entry name" value="CYTCHRMECIAB"/>
</dbReference>
<evidence type="ECO:0000256" key="3">
    <source>
        <dbReference type="ARBA" id="ARBA00022723"/>
    </source>
</evidence>
<proteinExistence type="predicted"/>
<comment type="caution">
    <text evidence="10">The sequence shown here is derived from an EMBL/GenBank/DDBJ whole genome shotgun (WGS) entry which is preliminary data.</text>
</comment>
<accession>A0A5A9ZSP6</accession>
<dbReference type="InterPro" id="IPR002327">
    <property type="entry name" value="Cyt_c_1A/1B"/>
</dbReference>
<evidence type="ECO:0000256" key="7">
    <source>
        <dbReference type="SAM" id="MobiDB-lite"/>
    </source>
</evidence>
<feature type="region of interest" description="Disordered" evidence="7">
    <location>
        <begin position="228"/>
        <end position="254"/>
    </location>
</feature>
<dbReference type="Proteomes" id="UP000325291">
    <property type="component" value="Unassembled WGS sequence"/>
</dbReference>
<keyword evidence="11" id="KW-1185">Reference proteome</keyword>
<evidence type="ECO:0000256" key="4">
    <source>
        <dbReference type="ARBA" id="ARBA00022982"/>
    </source>
</evidence>
<feature type="compositionally biased region" description="Low complexity" evidence="7">
    <location>
        <begin position="244"/>
        <end position="254"/>
    </location>
</feature>
<dbReference type="SUPFAM" id="SSF46626">
    <property type="entry name" value="Cytochrome c"/>
    <property type="match status" value="2"/>
</dbReference>
<keyword evidence="8" id="KW-0732">Signal</keyword>
<reference evidence="10 11" key="1">
    <citation type="submission" date="2019-07" db="EMBL/GenBank/DDBJ databases">
        <title>Aquicoccus porphyridii gen. nov., sp. nov., isolated from a small marine red alga, Porphyridium marinum.</title>
        <authorList>
            <person name="Liu L."/>
        </authorList>
    </citation>
    <scope>NUCLEOTIDE SEQUENCE [LARGE SCALE GENOMIC DNA]</scope>
    <source>
        <strain evidence="10 11">L1 8-17</strain>
    </source>
</reference>
<dbReference type="EMBL" id="VINQ01000002">
    <property type="protein sequence ID" value="KAA0920294.1"/>
    <property type="molecule type" value="Genomic_DNA"/>
</dbReference>
<dbReference type="InterPro" id="IPR009056">
    <property type="entry name" value="Cyt_c-like_dom"/>
</dbReference>
<feature type="chain" id="PRO_5022880180" evidence="8">
    <location>
        <begin position="25"/>
        <end position="365"/>
    </location>
</feature>
<keyword evidence="4" id="KW-0249">Electron transport</keyword>
<evidence type="ECO:0000259" key="9">
    <source>
        <dbReference type="PROSITE" id="PS51007"/>
    </source>
</evidence>
<feature type="domain" description="Cytochrome c" evidence="9">
    <location>
        <begin position="261"/>
        <end position="364"/>
    </location>
</feature>
<keyword evidence="5 6" id="KW-0408">Iron</keyword>
<organism evidence="10 11">
    <name type="scientific">Aquicoccus porphyridii</name>
    <dbReference type="NCBI Taxonomy" id="1852029"/>
    <lineage>
        <taxon>Bacteria</taxon>
        <taxon>Pseudomonadati</taxon>
        <taxon>Pseudomonadota</taxon>
        <taxon>Alphaproteobacteria</taxon>
        <taxon>Rhodobacterales</taxon>
        <taxon>Paracoccaceae</taxon>
        <taxon>Aquicoccus</taxon>
    </lineage>
</organism>
<evidence type="ECO:0000256" key="8">
    <source>
        <dbReference type="SAM" id="SignalP"/>
    </source>
</evidence>
<evidence type="ECO:0000256" key="5">
    <source>
        <dbReference type="ARBA" id="ARBA00023004"/>
    </source>
</evidence>
<evidence type="ECO:0000313" key="10">
    <source>
        <dbReference type="EMBL" id="KAA0920294.1"/>
    </source>
</evidence>
<evidence type="ECO:0000313" key="11">
    <source>
        <dbReference type="Proteomes" id="UP000325291"/>
    </source>
</evidence>
<dbReference type="AlphaFoldDB" id="A0A5A9ZSP6"/>
<dbReference type="PANTHER" id="PTHR11961">
    <property type="entry name" value="CYTOCHROME C"/>
    <property type="match status" value="1"/>
</dbReference>
<keyword evidence="1" id="KW-0813">Transport</keyword>
<dbReference type="Gene3D" id="1.10.760.10">
    <property type="entry name" value="Cytochrome c-like domain"/>
    <property type="match status" value="2"/>
</dbReference>
<keyword evidence="2 6" id="KW-0349">Heme</keyword>